<dbReference type="InterPro" id="IPR012368">
    <property type="entry name" value="OxRdtase_Mopterin-bd_su_IorB"/>
</dbReference>
<feature type="domain" description="Aldehyde oxidase/xanthine dehydrogenase a/b hammerhead" evidence="1">
    <location>
        <begin position="205"/>
        <end position="286"/>
    </location>
</feature>
<dbReference type="Gene3D" id="3.30.365.10">
    <property type="entry name" value="Aldehyde oxidase/xanthine dehydrogenase, molybdopterin binding domain"/>
    <property type="match status" value="4"/>
</dbReference>
<dbReference type="Proteomes" id="UP001501207">
    <property type="component" value="Unassembled WGS sequence"/>
</dbReference>
<evidence type="ECO:0000313" key="2">
    <source>
        <dbReference type="EMBL" id="GAA4306696.1"/>
    </source>
</evidence>
<keyword evidence="3" id="KW-1185">Reference proteome</keyword>
<dbReference type="Pfam" id="PF02738">
    <property type="entry name" value="MoCoBD_1"/>
    <property type="match status" value="1"/>
</dbReference>
<dbReference type="InterPro" id="IPR000674">
    <property type="entry name" value="Ald_Oxase/Xan_DH_a/b"/>
</dbReference>
<reference evidence="3" key="1">
    <citation type="journal article" date="2019" name="Int. J. Syst. Evol. Microbiol.">
        <title>The Global Catalogue of Microorganisms (GCM) 10K type strain sequencing project: providing services to taxonomists for standard genome sequencing and annotation.</title>
        <authorList>
            <consortium name="The Broad Institute Genomics Platform"/>
            <consortium name="The Broad Institute Genome Sequencing Center for Infectious Disease"/>
            <person name="Wu L."/>
            <person name="Ma J."/>
        </authorList>
    </citation>
    <scope>NUCLEOTIDE SEQUENCE [LARGE SCALE GENOMIC DNA]</scope>
    <source>
        <strain evidence="3">JCM 17664</strain>
    </source>
</reference>
<dbReference type="EMBL" id="BAABFN010000002">
    <property type="protein sequence ID" value="GAA4306696.1"/>
    <property type="molecule type" value="Genomic_DNA"/>
</dbReference>
<dbReference type="SMART" id="SM01008">
    <property type="entry name" value="Ald_Xan_dh_C"/>
    <property type="match status" value="1"/>
</dbReference>
<dbReference type="Pfam" id="PF20256">
    <property type="entry name" value="MoCoBD_2"/>
    <property type="match status" value="2"/>
</dbReference>
<protein>
    <submittedName>
        <fullName evidence="2">Xanthine dehydrogenase family protein molybdopterin-binding subunit</fullName>
    </submittedName>
</protein>
<dbReference type="PROSITE" id="PS51318">
    <property type="entry name" value="TAT"/>
    <property type="match status" value="1"/>
</dbReference>
<dbReference type="PANTHER" id="PTHR47495:SF1">
    <property type="entry name" value="BLL3820 PROTEIN"/>
    <property type="match status" value="1"/>
</dbReference>
<dbReference type="InterPro" id="IPR046867">
    <property type="entry name" value="AldOxase/xan_DH_MoCoBD2"/>
</dbReference>
<dbReference type="InterPro" id="IPR037165">
    <property type="entry name" value="AldOxase/xan_DH_Mopterin-bd_sf"/>
</dbReference>
<sequence>MSTSRRNFLKTAGCLTIGFSIGGGSFACSPPSSGKLPRSLSRFPALDSWITVLADGRVRIMTGKLELGQGIRTAIAQVAAEELNLGMENVTVDLAETGHTPDEGYTAGSGSIEGSAMSVRYAAAYAREKLLQLAADELKVRVSELRTAHGRISTVKGTPAITFAALLKDRQLNDEVRMPVTLKSRDRYQLVGKPVPREDIGRMVRAGPVYVHNLRFPGMVHARMIRPPVYGARLLQLDQGPVKRHVPGLLKIVVNGSFLGVIAEDEYSAIQAQSVLRGDTHWSVPPPFPEAARTDLPAYLKTLPVQTQQVAQAGDTAPAENGVVSLKAAYFKPYIMHGAIGPSCAVAFYNEDMLHVWTHSQGVYPLRETLQKMLDMPAEKIHVKGVPGSGCYGHNGADDAAADAALLAMALPGRHVRLQWSREEEHSWEPYGSAMVMEAEAGLDADGRIVRWQYDLWSDSHGSRPGGEPGNLLPARYLATPFPPKAEGFSGGAHRNAEPYYRIPNREINAHFFDGPLRTSALRSLGAFANIFAIESFMDELAEKAGKDPYTFRLMHLDDERAKAVIRKVQELTSGQGAGPGSGMGLAFSRYKNSASYCAVVARVSADPEAGSIRVQKMWAVIDAGEVINPDGLKNQTEGGMIQSASWTLKEEVQFDEKRIVSTDWNLYPVFRFSEVPEVEVTVLDRPETKAMGAGEAVQGPASAAIANAVYRACGKRIRRLPLLHHMGS</sequence>
<dbReference type="PROSITE" id="PS51257">
    <property type="entry name" value="PROKAR_LIPOPROTEIN"/>
    <property type="match status" value="1"/>
</dbReference>
<gene>
    <name evidence="2" type="ORF">GCM10023143_12800</name>
</gene>
<name>A0ABP8FM32_9BACT</name>
<proteinExistence type="predicted"/>
<organism evidence="2 3">
    <name type="scientific">Compostibacter hankyongensis</name>
    <dbReference type="NCBI Taxonomy" id="1007089"/>
    <lineage>
        <taxon>Bacteria</taxon>
        <taxon>Pseudomonadati</taxon>
        <taxon>Bacteroidota</taxon>
        <taxon>Chitinophagia</taxon>
        <taxon>Chitinophagales</taxon>
        <taxon>Chitinophagaceae</taxon>
        <taxon>Compostibacter</taxon>
    </lineage>
</organism>
<evidence type="ECO:0000259" key="1">
    <source>
        <dbReference type="SMART" id="SM01008"/>
    </source>
</evidence>
<dbReference type="Gene3D" id="3.90.1170.50">
    <property type="entry name" value="Aldehyde oxidase/xanthine dehydrogenase, a/b hammerhead"/>
    <property type="match status" value="1"/>
</dbReference>
<dbReference type="InterPro" id="IPR052516">
    <property type="entry name" value="N-heterocyclic_Hydroxylase"/>
</dbReference>
<dbReference type="InterPro" id="IPR006311">
    <property type="entry name" value="TAT_signal"/>
</dbReference>
<comment type="caution">
    <text evidence="2">The sequence shown here is derived from an EMBL/GenBank/DDBJ whole genome shotgun (WGS) entry which is preliminary data.</text>
</comment>
<dbReference type="PIRSF" id="PIRSF036389">
    <property type="entry name" value="IOR_B"/>
    <property type="match status" value="1"/>
</dbReference>
<dbReference type="InterPro" id="IPR008274">
    <property type="entry name" value="AldOxase/xan_DH_MoCoBD1"/>
</dbReference>
<evidence type="ECO:0000313" key="3">
    <source>
        <dbReference type="Proteomes" id="UP001501207"/>
    </source>
</evidence>
<dbReference type="PANTHER" id="PTHR47495">
    <property type="entry name" value="ALDEHYDE DEHYDROGENASE"/>
    <property type="match status" value="1"/>
</dbReference>
<dbReference type="RefSeq" id="WP_344977259.1">
    <property type="nucleotide sequence ID" value="NZ_BAABFN010000002.1"/>
</dbReference>
<dbReference type="SUPFAM" id="SSF56003">
    <property type="entry name" value="Molybdenum cofactor-binding domain"/>
    <property type="match status" value="2"/>
</dbReference>
<accession>A0ABP8FM32</accession>